<evidence type="ECO:0000313" key="4">
    <source>
        <dbReference type="Proteomes" id="UP000194577"/>
    </source>
</evidence>
<feature type="transmembrane region" description="Helical" evidence="2">
    <location>
        <begin position="102"/>
        <end position="121"/>
    </location>
</feature>
<accession>A0ABX4MD27</accession>
<name>A0ABX4MD27_9ACTO</name>
<feature type="compositionally biased region" description="Polar residues" evidence="1">
    <location>
        <begin position="64"/>
        <end position="74"/>
    </location>
</feature>
<feature type="region of interest" description="Disordered" evidence="1">
    <location>
        <begin position="1"/>
        <end position="82"/>
    </location>
</feature>
<gene>
    <name evidence="3" type="ORF">BW737_012985</name>
</gene>
<evidence type="ECO:0000256" key="1">
    <source>
        <dbReference type="SAM" id="MobiDB-lite"/>
    </source>
</evidence>
<keyword evidence="2" id="KW-0812">Transmembrane</keyword>
<proteinExistence type="predicted"/>
<keyword evidence="4" id="KW-1185">Reference proteome</keyword>
<dbReference type="EMBL" id="MTPX02000070">
    <property type="protein sequence ID" value="PHP51982.1"/>
    <property type="molecule type" value="Genomic_DNA"/>
</dbReference>
<keyword evidence="2" id="KW-1133">Transmembrane helix</keyword>
<dbReference type="RefSeq" id="WP_086615949.1">
    <property type="nucleotide sequence ID" value="NZ_MTPX02000070.1"/>
</dbReference>
<keyword evidence="2" id="KW-0472">Membrane</keyword>
<evidence type="ECO:0000313" key="3">
    <source>
        <dbReference type="EMBL" id="PHP51982.1"/>
    </source>
</evidence>
<feature type="compositionally biased region" description="Basic and acidic residues" evidence="1">
    <location>
        <begin position="25"/>
        <end position="42"/>
    </location>
</feature>
<protein>
    <recommendedName>
        <fullName evidence="5">SAF domain-containing protein</fullName>
    </recommendedName>
</protein>
<dbReference type="Proteomes" id="UP000194577">
    <property type="component" value="Unassembled WGS sequence"/>
</dbReference>
<comment type="caution">
    <text evidence="3">The sequence shown here is derived from an EMBL/GenBank/DDBJ whole genome shotgun (WGS) entry which is preliminary data.</text>
</comment>
<evidence type="ECO:0008006" key="5">
    <source>
        <dbReference type="Google" id="ProtNLM"/>
    </source>
</evidence>
<sequence length="255" mass="25763">MNPYADETTPVPASGPDGKPLTRRQLRELEREFERARQRSLEQHAAAPPPAVVHVDGGPGIPTAVSSLTDAPQSQEEEPPTITGAQRAIGAALGRPRPRGHAAVVLAAIVVAAIVLVPVVVSRLGHGAAPTVVVTSQVTAADAPIETVLEVAGRVGAVPVVSLLSPLAPATAITTDTLIAGQGRTLAAGDAVLLSVSTFSGTSGENTTGTSTGVRIYRGTVDATSLGEVLADTVTGATEAPAWCCVRPSPPPTAP</sequence>
<evidence type="ECO:0000256" key="2">
    <source>
        <dbReference type="SAM" id="Phobius"/>
    </source>
</evidence>
<reference evidence="3 4" key="1">
    <citation type="submission" date="2017-10" db="EMBL/GenBank/DDBJ databases">
        <title>Draft genome sequence of cellulolytic Actinomyces sp CtC72 isolated from cattle rumen fluid.</title>
        <authorList>
            <person name="Joshi A.J."/>
            <person name="Vasudevan G."/>
            <person name="Lanjekar V.B."/>
            <person name="Hivarkar S."/>
            <person name="Engineer A."/>
            <person name="Pore S.D."/>
            <person name="Dhakephalkar P.K."/>
            <person name="Dagar S."/>
        </authorList>
    </citation>
    <scope>NUCLEOTIDE SEQUENCE [LARGE SCALE GENOMIC DNA]</scope>
    <source>
        <strain evidence="4">CtC72</strain>
    </source>
</reference>
<organism evidence="3 4">
    <name type="scientific">Actinomyces ruminis</name>
    <dbReference type="NCBI Taxonomy" id="1937003"/>
    <lineage>
        <taxon>Bacteria</taxon>
        <taxon>Bacillati</taxon>
        <taxon>Actinomycetota</taxon>
        <taxon>Actinomycetes</taxon>
        <taxon>Actinomycetales</taxon>
        <taxon>Actinomycetaceae</taxon>
        <taxon>Actinomyces</taxon>
    </lineage>
</organism>